<dbReference type="InterPro" id="IPR013830">
    <property type="entry name" value="SGNH_hydro"/>
</dbReference>
<dbReference type="EMBL" id="BOOH01000019">
    <property type="protein sequence ID" value="GIH76007.1"/>
    <property type="molecule type" value="Genomic_DNA"/>
</dbReference>
<proteinExistence type="predicted"/>
<dbReference type="RefSeq" id="WP_203890637.1">
    <property type="nucleotide sequence ID" value="NZ_BOOH01000019.1"/>
</dbReference>
<dbReference type="AlphaFoldDB" id="A0A8J3W4Q2"/>
<dbReference type="Gene3D" id="3.40.50.1110">
    <property type="entry name" value="SGNH hydrolase"/>
    <property type="match status" value="1"/>
</dbReference>
<name>A0A8J3W4Q2_9ACTN</name>
<organism evidence="3 4">
    <name type="scientific">Planobispora longispora</name>
    <dbReference type="NCBI Taxonomy" id="28887"/>
    <lineage>
        <taxon>Bacteria</taxon>
        <taxon>Bacillati</taxon>
        <taxon>Actinomycetota</taxon>
        <taxon>Actinomycetes</taxon>
        <taxon>Streptosporangiales</taxon>
        <taxon>Streptosporangiaceae</taxon>
        <taxon>Planobispora</taxon>
    </lineage>
</organism>
<evidence type="ECO:0000256" key="1">
    <source>
        <dbReference type="SAM" id="MobiDB-lite"/>
    </source>
</evidence>
<comment type="caution">
    <text evidence="3">The sequence shown here is derived from an EMBL/GenBank/DDBJ whole genome shotgun (WGS) entry which is preliminary data.</text>
</comment>
<gene>
    <name evidence="3" type="ORF">Plo01_24360</name>
</gene>
<evidence type="ECO:0000259" key="2">
    <source>
        <dbReference type="Pfam" id="PF13472"/>
    </source>
</evidence>
<evidence type="ECO:0000313" key="4">
    <source>
        <dbReference type="Proteomes" id="UP000616724"/>
    </source>
</evidence>
<reference evidence="3 4" key="1">
    <citation type="submission" date="2021-01" db="EMBL/GenBank/DDBJ databases">
        <title>Whole genome shotgun sequence of Planobispora longispora NBRC 13918.</title>
        <authorList>
            <person name="Komaki H."/>
            <person name="Tamura T."/>
        </authorList>
    </citation>
    <scope>NUCLEOTIDE SEQUENCE [LARGE SCALE GENOMIC DNA]</scope>
    <source>
        <strain evidence="3 4">NBRC 13918</strain>
    </source>
</reference>
<keyword evidence="4" id="KW-1185">Reference proteome</keyword>
<dbReference type="InterPro" id="IPR036514">
    <property type="entry name" value="SGNH_hydro_sf"/>
</dbReference>
<feature type="domain" description="SGNH hydrolase-type esterase" evidence="2">
    <location>
        <begin position="47"/>
        <end position="207"/>
    </location>
</feature>
<accession>A0A8J3W4Q2</accession>
<evidence type="ECO:0000313" key="3">
    <source>
        <dbReference type="EMBL" id="GIH76007.1"/>
    </source>
</evidence>
<dbReference type="SUPFAM" id="SSF52266">
    <property type="entry name" value="SGNH hydrolase"/>
    <property type="match status" value="1"/>
</dbReference>
<dbReference type="Proteomes" id="UP000616724">
    <property type="component" value="Unassembled WGS sequence"/>
</dbReference>
<feature type="region of interest" description="Disordered" evidence="1">
    <location>
        <begin position="1"/>
        <end position="36"/>
    </location>
</feature>
<protein>
    <recommendedName>
        <fullName evidence="2">SGNH hydrolase-type esterase domain-containing protein</fullName>
    </recommendedName>
</protein>
<dbReference type="Pfam" id="PF13472">
    <property type="entry name" value="Lipase_GDSL_2"/>
    <property type="match status" value="1"/>
</dbReference>
<sequence>MGGAVPVSEAAVRPATPDHQAAPSRTVPGAEAPGVTPAGRAPVVMIIGDSFTVGSGPVTRWQSYAAQAARELDWQLITAGAGGTGFVNPGRVDRTFEDSFADELAWRPAPDLLIVSGGHNDRGTPPGEVHEAAARLLDMARGHWPATRVLVIGPLWMGAAPPWAYDVRDALEHAAGEAGVTFLDPLGRDWGPGTTLPDGVHPTLEGHVHIGRWLVAALRENGVHVAP</sequence>